<dbReference type="GO" id="GO:0016787">
    <property type="term" value="F:hydrolase activity"/>
    <property type="evidence" value="ECO:0007669"/>
    <property type="project" value="UniProtKB-KW"/>
</dbReference>
<sequence>MASRRDELNAYSFARKRTNAAFLKPLPNGSIESAPKPLKAVVPGIVVGVLILVGFGACGIIKPVAPQGWDTVGANVLVGDESTTRYVVLSNTDANGHKQKLLHPVLNLASARLLLDPDKFQVVKVKESELDGKLSHGPAVGIPYAPDRLPNAKIADKPKVWAVCNRPGSGANSKAQQSVFVLDGKDKQIVDDNNKGKLDFHQALYVEDEQGKKWLVDHNGMAFPFDSTRGGWTPPGGKEAGDEVLRQIVFGAKAEPQKVTDQFMGTLIKVDKVPITMPIVPDVGTMTTDSQVPEKAKKVGSLLVDSDGQKYVVLKDGVEQVSNFVANLLEQGANASRLSSDHEALTPVSVSTGIQAKKDEAEHPEVWYGKILGFPSPWPTEDVNVANDFAHGSQTGGLTTPTANGVSCSVYKGTSTKYPGTDKLGYPNGVPDMTTWVGKDYPAKIAPGATSYVTPGSGLLYRQVSTPASTSGSLFLVTDTGLRYSIPENNDGGNKAGKADQEQGQSQLRLGYKGAHPPLVLKAWSELLSAGPSLDANSARKPQAS</sequence>
<accession>A0A371PZI9</accession>
<dbReference type="AlphaFoldDB" id="A0A371PZI9"/>
<dbReference type="GO" id="GO:0005576">
    <property type="term" value="C:extracellular region"/>
    <property type="evidence" value="ECO:0007669"/>
    <property type="project" value="TreeGrafter"/>
</dbReference>
<evidence type="ECO:0000256" key="2">
    <source>
        <dbReference type="ARBA" id="ARBA00008149"/>
    </source>
</evidence>
<evidence type="ECO:0000313" key="12">
    <source>
        <dbReference type="Proteomes" id="UP000262477"/>
    </source>
</evidence>
<proteinExistence type="inferred from homology"/>
<dbReference type="OrthoDB" id="3847604at2"/>
<evidence type="ECO:0000256" key="5">
    <source>
        <dbReference type="ARBA" id="ARBA00022741"/>
    </source>
</evidence>
<evidence type="ECO:0000256" key="6">
    <source>
        <dbReference type="ARBA" id="ARBA00022801"/>
    </source>
</evidence>
<evidence type="ECO:0000256" key="1">
    <source>
        <dbReference type="ARBA" id="ARBA00004162"/>
    </source>
</evidence>
<dbReference type="EMBL" id="QUAC01000196">
    <property type="protein sequence ID" value="REK87886.1"/>
    <property type="molecule type" value="Genomic_DNA"/>
</dbReference>
<keyword evidence="5" id="KW-0547">Nucleotide-binding</keyword>
<dbReference type="PANTHER" id="PTHR40765">
    <property type="entry name" value="ESX-2 SECRETION SYSTEM ATPASE ECCB2"/>
    <property type="match status" value="1"/>
</dbReference>
<comment type="caution">
    <text evidence="11">The sequence shown here is derived from an EMBL/GenBank/DDBJ whole genome shotgun (WGS) entry which is preliminary data.</text>
</comment>
<keyword evidence="3" id="KW-1003">Cell membrane</keyword>
<name>A0A371PZI9_STRIH</name>
<keyword evidence="9" id="KW-0472">Membrane</keyword>
<dbReference type="InterPro" id="IPR007795">
    <property type="entry name" value="T7SS_EccB"/>
</dbReference>
<evidence type="ECO:0000256" key="10">
    <source>
        <dbReference type="SAM" id="MobiDB-lite"/>
    </source>
</evidence>
<keyword evidence="8" id="KW-1133">Transmembrane helix</keyword>
<dbReference type="Proteomes" id="UP000262477">
    <property type="component" value="Unassembled WGS sequence"/>
</dbReference>
<comment type="subcellular location">
    <subcellularLocation>
        <location evidence="1">Cell membrane</location>
        <topology evidence="1">Single-pass membrane protein</topology>
    </subcellularLocation>
</comment>
<dbReference type="InterPro" id="IPR044857">
    <property type="entry name" value="T7SS_EccB_R1"/>
</dbReference>
<dbReference type="Pfam" id="PF05108">
    <property type="entry name" value="T7SS_ESX1_EccB"/>
    <property type="match status" value="1"/>
</dbReference>
<evidence type="ECO:0000313" key="11">
    <source>
        <dbReference type="EMBL" id="REK87886.1"/>
    </source>
</evidence>
<reference evidence="11 12" key="1">
    <citation type="submission" date="2018-08" db="EMBL/GenBank/DDBJ databases">
        <title>Streptomyces NEAU-D10 sp. nov., a novel Actinomycete isolated from soil.</title>
        <authorList>
            <person name="Jin L."/>
        </authorList>
    </citation>
    <scope>NUCLEOTIDE SEQUENCE [LARGE SCALE GENOMIC DNA]</scope>
    <source>
        <strain evidence="11 12">NEAU-D10</strain>
    </source>
</reference>
<protein>
    <submittedName>
        <fullName evidence="11">Type VII secretion protein EccB</fullName>
    </submittedName>
</protein>
<keyword evidence="6" id="KW-0378">Hydrolase</keyword>
<dbReference type="PANTHER" id="PTHR40765:SF2">
    <property type="entry name" value="ESX-2 SECRETION SYSTEM ATPASE ECCB2"/>
    <property type="match status" value="1"/>
</dbReference>
<evidence type="ECO:0000256" key="9">
    <source>
        <dbReference type="ARBA" id="ARBA00023136"/>
    </source>
</evidence>
<evidence type="ECO:0000256" key="8">
    <source>
        <dbReference type="ARBA" id="ARBA00022989"/>
    </source>
</evidence>
<dbReference type="InterPro" id="IPR042485">
    <property type="entry name" value="T7SS_EccB_R3"/>
</dbReference>
<keyword evidence="12" id="KW-1185">Reference proteome</keyword>
<dbReference type="GO" id="GO:0005886">
    <property type="term" value="C:plasma membrane"/>
    <property type="evidence" value="ECO:0007669"/>
    <property type="project" value="UniProtKB-SubCell"/>
</dbReference>
<feature type="region of interest" description="Disordered" evidence="10">
    <location>
        <begin position="486"/>
        <end position="511"/>
    </location>
</feature>
<organism evidence="11 12">
    <name type="scientific">Streptomyces inhibens</name>
    <dbReference type="NCBI Taxonomy" id="2293571"/>
    <lineage>
        <taxon>Bacteria</taxon>
        <taxon>Bacillati</taxon>
        <taxon>Actinomycetota</taxon>
        <taxon>Actinomycetes</taxon>
        <taxon>Kitasatosporales</taxon>
        <taxon>Streptomycetaceae</taxon>
        <taxon>Streptomyces</taxon>
    </lineage>
</organism>
<keyword evidence="7" id="KW-0067">ATP-binding</keyword>
<evidence type="ECO:0000256" key="4">
    <source>
        <dbReference type="ARBA" id="ARBA00022692"/>
    </source>
</evidence>
<gene>
    <name evidence="11" type="ORF">DY245_24310</name>
</gene>
<keyword evidence="4" id="KW-0812">Transmembrane</keyword>
<dbReference type="Gene3D" id="3.30.2390.20">
    <property type="entry name" value="Type VII secretion system EccB, repeat 1 domain"/>
    <property type="match status" value="1"/>
</dbReference>
<evidence type="ECO:0000256" key="7">
    <source>
        <dbReference type="ARBA" id="ARBA00022840"/>
    </source>
</evidence>
<comment type="similarity">
    <text evidence="2">Belongs to the EccB family.</text>
</comment>
<dbReference type="Gene3D" id="2.40.50.910">
    <property type="entry name" value="Type VII secretion system EccB, repeat 3 domain"/>
    <property type="match status" value="1"/>
</dbReference>
<dbReference type="GO" id="GO:0005524">
    <property type="term" value="F:ATP binding"/>
    <property type="evidence" value="ECO:0007669"/>
    <property type="project" value="UniProtKB-KW"/>
</dbReference>
<evidence type="ECO:0000256" key="3">
    <source>
        <dbReference type="ARBA" id="ARBA00022475"/>
    </source>
</evidence>
<dbReference type="RefSeq" id="WP_128509346.1">
    <property type="nucleotide sequence ID" value="NZ_QUAC01000196.1"/>
</dbReference>